<dbReference type="RefSeq" id="WP_268600822.1">
    <property type="nucleotide sequence ID" value="NZ_JAMDNP010000113.1"/>
</dbReference>
<keyword evidence="4" id="KW-0378">Hydrolase</keyword>
<dbReference type="InterPro" id="IPR000408">
    <property type="entry name" value="Reg_chr_condens"/>
</dbReference>
<dbReference type="Pfam" id="PF02450">
    <property type="entry name" value="LCAT"/>
    <property type="match status" value="1"/>
</dbReference>
<dbReference type="EMBL" id="JAMDNP010000113">
    <property type="protein sequence ID" value="MCY9764742.1"/>
    <property type="molecule type" value="Genomic_DNA"/>
</dbReference>
<dbReference type="InterPro" id="IPR029058">
    <property type="entry name" value="AB_hydrolase_fold"/>
</dbReference>
<sequence>MKKIISILCVFFILFNLIPNYGSSANIAFASRSISAWAENDNVEFGKSIKIHYDYNDSKRPGVRINIYRNGLFVEQLNHYTDTLTYTSYNDEGSYKFEVRPMDSSSNYYGECIVRVYKHRVILIPGIMASELYHGKEKVWIPPSNPITAPSKIRKLKMLDNGTQDEKTKLDFGLPEPEYYESLHNYLNKQFHVVDFGYDWRFGAEHNAAQLKKVIDAEKASSPNSKIYIVAHSMGGIVATKYISQGNDKNVDKLVTIGTPYLGAPKAAYIFTTGNATGTIGDLVISGAIRDVMPNILSAYELLPSRKYFTLNNTHYMSHTEHVGYFRDNYKTFKYPNYDSTQSYLKSTSWANVPMIEKAEAFHDKFNILYNLNSVDSYYIVGDKIATMGGITVYGGSETIKDVKSIQGDGTVPVISASVGGKLERSRTYYIQEEHSKLPGNSSVQKQIENILLGNPMTLAPKIRRSTETIKTLKLKVECPVDLHVYDSKGNHLGSTGTSSYEENIPFGSYYTDGETKIALLNDGDYNVKLKGNGYGEMIYSLIWSNENDEEVKTVRFDEINVTPNSIFTSGTNENGEVRLQVDQNGDGTVDQTLSPSVNLDSKGTLDETPPTISTHIDGVKGINDWYGKGVYYNILGEDKESGVYKIYYNLNDSGYQEYTGPIPLPNTGIYNFKSYVRDKNRNDSEILTETVKVDTTNPTVPTMTVEPIKWTNKFVSITLSGSEDADSGFQKYQYKIGHDGDWKDYTAPVIIDEEGLHNVYARAMDNVFNLSDEVSGEAKVDKTPPSKPEGLDTFLVRPNKIGISWSPSTDNVGVTGYDLYVDGKFVANTVETKFVFEKLISNKSYTFKIIARDEATNSSPEAIYVAQTSIGLATGENHSLQVHEDKTLWAWGKNDSGQLGDGTKTSKTTAVQVVGLDDVISVAVGSEHSLALKSDGTVWGWGRNSVGQVGNDGAVSLMQTYSKPEQVKHLTDIIAIAAKDNSSYALKKDGTVWAWGNNREGQLGDATTTNRSVPVQVVGVSGASQLAAGGYYTYALKTDGTVWGWGFGSALLGSNGTDSSRASLMPGLTGIKSIAATRNSNGTGLALKKDGSVGVWNSRSYTPVSGLSNIEAIAGGSSNYAIAADGSVWNWTSGTPTKVSGLSDLSAITLGTNYTVFSKTDGSIWAWGSINDAGQLGDGTTVAHSTPALVKENEAPKVSLTYPLGTEDAPEISNVSTPSIRWSQEDAAFTNFSAYEVQVLDASGTVIVDSGVVEQAVTATANAWTMTEPLPAGQAFQVRVKVNDEQQWSDWSAVGWLKYMIYTDLQVGINSEKTGILAGENTTVTFAVYGKDRMIDTNFNGLHNVTISGYKTTQKDEFGYFGGEKLKSDSTSVDINFTQGVAEIPLSLNEIAPYRFLFLLDGIEIGNLQLEVVP</sequence>
<dbReference type="InterPro" id="IPR003961">
    <property type="entry name" value="FN3_dom"/>
</dbReference>
<gene>
    <name evidence="4" type="ORF">M5X12_30065</name>
</gene>
<dbReference type="PROSITE" id="PS50853">
    <property type="entry name" value="FN3"/>
    <property type="match status" value="1"/>
</dbReference>
<reference evidence="4 5" key="1">
    <citation type="submission" date="2022-05" db="EMBL/GenBank/DDBJ databases">
        <title>Genome Sequencing of Bee-Associated Microbes.</title>
        <authorList>
            <person name="Dunlap C."/>
        </authorList>
    </citation>
    <scope>NUCLEOTIDE SEQUENCE [LARGE SCALE GENOMIC DNA]</scope>
    <source>
        <strain evidence="4 5">NRRL B-04010</strain>
    </source>
</reference>
<dbReference type="Pfam" id="PF00041">
    <property type="entry name" value="fn3"/>
    <property type="match status" value="1"/>
</dbReference>
<dbReference type="InterPro" id="IPR003386">
    <property type="entry name" value="LACT/PDAT_acylTrfase"/>
</dbReference>
<dbReference type="SUPFAM" id="SSF49265">
    <property type="entry name" value="Fibronectin type III"/>
    <property type="match status" value="1"/>
</dbReference>
<dbReference type="Pfam" id="PF25390">
    <property type="entry name" value="WD40_RLD"/>
    <property type="match status" value="1"/>
</dbReference>
<dbReference type="SMART" id="SM00060">
    <property type="entry name" value="FN3"/>
    <property type="match status" value="1"/>
</dbReference>
<comment type="caution">
    <text evidence="4">The sequence shown here is derived from an EMBL/GenBank/DDBJ whole genome shotgun (WGS) entry which is preliminary data.</text>
</comment>
<name>A0ABT4H806_PAEAL</name>
<feature type="compositionally biased region" description="Polar residues" evidence="2">
    <location>
        <begin position="586"/>
        <end position="602"/>
    </location>
</feature>
<dbReference type="InterPro" id="IPR051210">
    <property type="entry name" value="Ub_ligase/GEF_domain"/>
</dbReference>
<organism evidence="4 5">
    <name type="scientific">Paenibacillus alvei</name>
    <name type="common">Bacillus alvei</name>
    <dbReference type="NCBI Taxonomy" id="44250"/>
    <lineage>
        <taxon>Bacteria</taxon>
        <taxon>Bacillati</taxon>
        <taxon>Bacillota</taxon>
        <taxon>Bacilli</taxon>
        <taxon>Bacillales</taxon>
        <taxon>Paenibacillaceae</taxon>
        <taxon>Paenibacillus</taxon>
    </lineage>
</organism>
<dbReference type="InterPro" id="IPR058923">
    <property type="entry name" value="RCC1-like_dom"/>
</dbReference>
<dbReference type="InterPro" id="IPR058094">
    <property type="entry name" value="Ig-like_OmpL47-like"/>
</dbReference>
<feature type="domain" description="Fibronectin type-III" evidence="3">
    <location>
        <begin position="785"/>
        <end position="872"/>
    </location>
</feature>
<evidence type="ECO:0000256" key="1">
    <source>
        <dbReference type="ARBA" id="ARBA00022737"/>
    </source>
</evidence>
<dbReference type="SUPFAM" id="SSF53474">
    <property type="entry name" value="alpha/beta-Hydrolases"/>
    <property type="match status" value="1"/>
</dbReference>
<evidence type="ECO:0000313" key="4">
    <source>
        <dbReference type="EMBL" id="MCY9764742.1"/>
    </source>
</evidence>
<keyword evidence="5" id="KW-1185">Reference proteome</keyword>
<dbReference type="GO" id="GO:0016787">
    <property type="term" value="F:hydrolase activity"/>
    <property type="evidence" value="ECO:0007669"/>
    <property type="project" value="UniProtKB-KW"/>
</dbReference>
<dbReference type="PRINTS" id="PR00633">
    <property type="entry name" value="RCCNDNSATION"/>
</dbReference>
<accession>A0ABT4H806</accession>
<dbReference type="SUPFAM" id="SSF50985">
    <property type="entry name" value="RCC1/BLIP-II"/>
    <property type="match status" value="2"/>
</dbReference>
<feature type="region of interest" description="Disordered" evidence="2">
    <location>
        <begin position="586"/>
        <end position="610"/>
    </location>
</feature>
<evidence type="ECO:0000256" key="2">
    <source>
        <dbReference type="SAM" id="MobiDB-lite"/>
    </source>
</evidence>
<dbReference type="PANTHER" id="PTHR22870:SF408">
    <property type="entry name" value="OS09G0560450 PROTEIN"/>
    <property type="match status" value="1"/>
</dbReference>
<dbReference type="PANTHER" id="PTHR22870">
    <property type="entry name" value="REGULATOR OF CHROMOSOME CONDENSATION"/>
    <property type="match status" value="1"/>
</dbReference>
<keyword evidence="1" id="KW-0677">Repeat</keyword>
<dbReference type="InterPro" id="IPR036116">
    <property type="entry name" value="FN3_sf"/>
</dbReference>
<dbReference type="Pfam" id="PF25788">
    <property type="entry name" value="Ig_Rha78A_N"/>
    <property type="match status" value="1"/>
</dbReference>
<evidence type="ECO:0000313" key="5">
    <source>
        <dbReference type="Proteomes" id="UP001527181"/>
    </source>
</evidence>
<dbReference type="NCBIfam" id="NF047446">
    <property type="entry name" value="barrel_OmpL47"/>
    <property type="match status" value="2"/>
</dbReference>
<dbReference type="Gene3D" id="3.40.50.1820">
    <property type="entry name" value="alpha/beta hydrolase"/>
    <property type="match status" value="1"/>
</dbReference>
<dbReference type="Proteomes" id="UP001527181">
    <property type="component" value="Unassembled WGS sequence"/>
</dbReference>
<evidence type="ECO:0000259" key="3">
    <source>
        <dbReference type="PROSITE" id="PS50853"/>
    </source>
</evidence>
<proteinExistence type="predicted"/>
<dbReference type="CDD" id="cd00063">
    <property type="entry name" value="FN3"/>
    <property type="match status" value="1"/>
</dbReference>
<dbReference type="InterPro" id="IPR009091">
    <property type="entry name" value="RCC1/BLIP-II"/>
</dbReference>
<dbReference type="Gene3D" id="2.130.10.30">
    <property type="entry name" value="Regulator of chromosome condensation 1/beta-lactamase-inhibitor protein II"/>
    <property type="match status" value="3"/>
</dbReference>
<dbReference type="PROSITE" id="PS50012">
    <property type="entry name" value="RCC1_3"/>
    <property type="match status" value="3"/>
</dbReference>
<protein>
    <submittedName>
        <fullName evidence="4">Alpha/beta hydrolase</fullName>
    </submittedName>
</protein>